<sequence length="295" mass="33288">MNPEEKNKCQRKEVAERNIKEIATERKRVKEDSDEGVASDEDESYNVDHLQVKNEIGLEGDVGDKRAPSTTRTTSSEFEFVPGERQKTEIGPVLEALLENIRQNNAELTDVNLNNKENVSTETLVVFAQALCNNTAVSCWSLANTRADDRVALAVAAMLRQNKGLRTLNVESNFIGGRGIIAIVSALRYNDTLIELRFHNQRHILGGRVEMDMARLLRDNSTLLRLGYHFELAGPRMTTASLLSRNLDRQRQVEGVYSKHTNGETRLSLNLHGFHNFCDVHAQTEQNESHSFQLD</sequence>
<dbReference type="GO" id="GO:0005523">
    <property type="term" value="F:tropomyosin binding"/>
    <property type="evidence" value="ECO:0007669"/>
    <property type="project" value="InterPro"/>
</dbReference>
<evidence type="ECO:0000313" key="10">
    <source>
        <dbReference type="Proteomes" id="UP000694388"/>
    </source>
</evidence>
<dbReference type="InterPro" id="IPR004934">
    <property type="entry name" value="TMOD"/>
</dbReference>
<dbReference type="GO" id="GO:0006936">
    <property type="term" value="P:muscle contraction"/>
    <property type="evidence" value="ECO:0007669"/>
    <property type="project" value="TreeGrafter"/>
</dbReference>
<evidence type="ECO:0000256" key="2">
    <source>
        <dbReference type="ARBA" id="ARBA00009345"/>
    </source>
</evidence>
<dbReference type="GO" id="GO:0007015">
    <property type="term" value="P:actin filament organization"/>
    <property type="evidence" value="ECO:0007669"/>
    <property type="project" value="TreeGrafter"/>
</dbReference>
<keyword evidence="10" id="KW-1185">Reference proteome</keyword>
<dbReference type="Proteomes" id="UP000694388">
    <property type="component" value="Unplaced"/>
</dbReference>
<dbReference type="Ensembl" id="ENSEBUT00000022264.1">
    <property type="protein sequence ID" value="ENSEBUP00000021688.1"/>
    <property type="gene ID" value="ENSEBUG00000013389.1"/>
</dbReference>
<dbReference type="Gene3D" id="3.80.10.10">
    <property type="entry name" value="Ribonuclease Inhibitor"/>
    <property type="match status" value="1"/>
</dbReference>
<evidence type="ECO:0000256" key="8">
    <source>
        <dbReference type="SAM" id="MobiDB-lite"/>
    </source>
</evidence>
<protein>
    <recommendedName>
        <fullName evidence="7">Leiomodin-3</fullName>
    </recommendedName>
</protein>
<dbReference type="FunFam" id="3.80.10.10:FF:000078">
    <property type="entry name" value="Leiomodin 3"/>
    <property type="match status" value="1"/>
</dbReference>
<evidence type="ECO:0000256" key="1">
    <source>
        <dbReference type="ARBA" id="ARBA00004245"/>
    </source>
</evidence>
<comment type="subcellular location">
    <subcellularLocation>
        <location evidence="1">Cytoplasm</location>
        <location evidence="1">Cytoskeleton</location>
    </subcellularLocation>
    <subcellularLocation>
        <location evidence="6">Cytoplasm</location>
        <location evidence="6">Myofibril</location>
        <location evidence="6">Sarcomere</location>
        <location evidence="6">M line</location>
    </subcellularLocation>
</comment>
<dbReference type="GO" id="GO:0005865">
    <property type="term" value="C:striated muscle thin filament"/>
    <property type="evidence" value="ECO:0007669"/>
    <property type="project" value="TreeGrafter"/>
</dbReference>
<evidence type="ECO:0000256" key="3">
    <source>
        <dbReference type="ARBA" id="ARBA00022490"/>
    </source>
</evidence>
<accession>A0A8C4QWN4</accession>
<dbReference type="GO" id="GO:0031430">
    <property type="term" value="C:M band"/>
    <property type="evidence" value="ECO:0007669"/>
    <property type="project" value="UniProtKB-SubCell"/>
</dbReference>
<dbReference type="InterPro" id="IPR032675">
    <property type="entry name" value="LRR_dom_sf"/>
</dbReference>
<feature type="compositionally biased region" description="Acidic residues" evidence="8">
    <location>
        <begin position="32"/>
        <end position="45"/>
    </location>
</feature>
<dbReference type="SUPFAM" id="SSF52047">
    <property type="entry name" value="RNI-like"/>
    <property type="match status" value="1"/>
</dbReference>
<dbReference type="GO" id="GO:0030239">
    <property type="term" value="P:myofibril assembly"/>
    <property type="evidence" value="ECO:0007669"/>
    <property type="project" value="TreeGrafter"/>
</dbReference>
<dbReference type="AlphaFoldDB" id="A0A8C4QWN4"/>
<evidence type="ECO:0000256" key="5">
    <source>
        <dbReference type="ARBA" id="ARBA00023212"/>
    </source>
</evidence>
<proteinExistence type="inferred from homology"/>
<evidence type="ECO:0000313" key="9">
    <source>
        <dbReference type="Ensembl" id="ENSEBUP00000021688.1"/>
    </source>
</evidence>
<dbReference type="PANTHER" id="PTHR10901">
    <property type="entry name" value="TROPOMODULIN"/>
    <property type="match status" value="1"/>
</dbReference>
<dbReference type="PANTHER" id="PTHR10901:SF5">
    <property type="entry name" value="LEIOMODIN-1"/>
    <property type="match status" value="1"/>
</dbReference>
<keyword evidence="5" id="KW-0206">Cytoskeleton</keyword>
<evidence type="ECO:0000256" key="6">
    <source>
        <dbReference type="ARBA" id="ARBA00037833"/>
    </source>
</evidence>
<dbReference type="GeneTree" id="ENSGT00940000156567"/>
<evidence type="ECO:0000256" key="7">
    <source>
        <dbReference type="ARBA" id="ARBA00070923"/>
    </source>
</evidence>
<evidence type="ECO:0000256" key="4">
    <source>
        <dbReference type="ARBA" id="ARBA00023054"/>
    </source>
</evidence>
<reference evidence="9" key="1">
    <citation type="submission" date="2025-08" db="UniProtKB">
        <authorList>
            <consortium name="Ensembl"/>
        </authorList>
    </citation>
    <scope>IDENTIFICATION</scope>
</reference>
<name>A0A8C4QWN4_EPTBU</name>
<reference evidence="9" key="2">
    <citation type="submission" date="2025-09" db="UniProtKB">
        <authorList>
            <consortium name="Ensembl"/>
        </authorList>
    </citation>
    <scope>IDENTIFICATION</scope>
</reference>
<keyword evidence="4" id="KW-0175">Coiled coil</keyword>
<organism evidence="9 10">
    <name type="scientific">Eptatretus burgeri</name>
    <name type="common">Inshore hagfish</name>
    <dbReference type="NCBI Taxonomy" id="7764"/>
    <lineage>
        <taxon>Eukaryota</taxon>
        <taxon>Metazoa</taxon>
        <taxon>Chordata</taxon>
        <taxon>Craniata</taxon>
        <taxon>Vertebrata</taxon>
        <taxon>Cyclostomata</taxon>
        <taxon>Myxini</taxon>
        <taxon>Myxiniformes</taxon>
        <taxon>Myxinidae</taxon>
        <taxon>Eptatretinae</taxon>
        <taxon>Eptatretus</taxon>
    </lineage>
</organism>
<keyword evidence="3" id="KW-0963">Cytoplasm</keyword>
<dbReference type="GO" id="GO:0051694">
    <property type="term" value="P:pointed-end actin filament capping"/>
    <property type="evidence" value="ECO:0007669"/>
    <property type="project" value="InterPro"/>
</dbReference>
<comment type="similarity">
    <text evidence="2">Belongs to the tropomodulin family.</text>
</comment>
<feature type="region of interest" description="Disordered" evidence="8">
    <location>
        <begin position="24"/>
        <end position="77"/>
    </location>
</feature>